<dbReference type="EMBL" id="QUWK01000005">
    <property type="protein sequence ID" value="RFU95082.1"/>
    <property type="molecule type" value="Genomic_DNA"/>
</dbReference>
<evidence type="ECO:0000259" key="1">
    <source>
        <dbReference type="PROSITE" id="PS50819"/>
    </source>
</evidence>
<dbReference type="AlphaFoldDB" id="A0A372MH51"/>
<reference evidence="3" key="1">
    <citation type="submission" date="2018-08" db="EMBL/GenBank/DDBJ databases">
        <authorList>
            <person name="Grouzdev D.S."/>
            <person name="Krutkina M.S."/>
        </authorList>
    </citation>
    <scope>NUCLEOTIDE SEQUENCE [LARGE SCALE GENOMIC DNA]</scope>
    <source>
        <strain evidence="3">4-11</strain>
    </source>
</reference>
<protein>
    <recommendedName>
        <fullName evidence="1">DOD-type homing endonuclease domain-containing protein</fullName>
    </recommendedName>
</protein>
<dbReference type="PROSITE" id="PS50819">
    <property type="entry name" value="INTEIN_ENDONUCLEASE"/>
    <property type="match status" value="1"/>
</dbReference>
<feature type="domain" description="DOD-type homing endonuclease" evidence="1">
    <location>
        <begin position="153"/>
        <end position="276"/>
    </location>
</feature>
<dbReference type="InterPro" id="IPR027434">
    <property type="entry name" value="Homing_endonucl"/>
</dbReference>
<dbReference type="GO" id="GO:0004519">
    <property type="term" value="F:endonuclease activity"/>
    <property type="evidence" value="ECO:0007669"/>
    <property type="project" value="InterPro"/>
</dbReference>
<evidence type="ECO:0000313" key="2">
    <source>
        <dbReference type="EMBL" id="RFU95082.1"/>
    </source>
</evidence>
<dbReference type="InterPro" id="IPR036844">
    <property type="entry name" value="Hint_dom_sf"/>
</dbReference>
<dbReference type="Proteomes" id="UP000264002">
    <property type="component" value="Unassembled WGS sequence"/>
</dbReference>
<dbReference type="InterPro" id="IPR004042">
    <property type="entry name" value="Intein_endonuc_central"/>
</dbReference>
<evidence type="ECO:0000313" key="3">
    <source>
        <dbReference type="Proteomes" id="UP000264002"/>
    </source>
</evidence>
<organism evidence="2 3">
    <name type="scientific">Sphaerochaeta halotolerans</name>
    <dbReference type="NCBI Taxonomy" id="2293840"/>
    <lineage>
        <taxon>Bacteria</taxon>
        <taxon>Pseudomonadati</taxon>
        <taxon>Spirochaetota</taxon>
        <taxon>Spirochaetia</taxon>
        <taxon>Spirochaetales</taxon>
        <taxon>Sphaerochaetaceae</taxon>
        <taxon>Sphaerochaeta</taxon>
    </lineage>
</organism>
<dbReference type="RefSeq" id="WP_117329891.1">
    <property type="nucleotide sequence ID" value="NZ_QUWK01000005.1"/>
</dbReference>
<reference evidence="2 3" key="2">
    <citation type="submission" date="2018-09" db="EMBL/GenBank/DDBJ databases">
        <title>Genome of Sphaerochaeta halotolerans strain 4-11.</title>
        <authorList>
            <person name="Nazina T.N."/>
            <person name="Sokolova D.S."/>
        </authorList>
    </citation>
    <scope>NUCLEOTIDE SEQUENCE [LARGE SCALE GENOMIC DNA]</scope>
    <source>
        <strain evidence="2 3">4-11</strain>
    </source>
</reference>
<name>A0A372MH51_9SPIR</name>
<dbReference type="SUPFAM" id="SSF55608">
    <property type="entry name" value="Homing endonucleases"/>
    <property type="match status" value="1"/>
</dbReference>
<dbReference type="SUPFAM" id="SSF51294">
    <property type="entry name" value="Hedgehog/intein (Hint) domain"/>
    <property type="match status" value="1"/>
</dbReference>
<gene>
    <name evidence="2" type="ORF">DYP60_05490</name>
</gene>
<keyword evidence="3" id="KW-1185">Reference proteome</keyword>
<accession>A0A372MH51</accession>
<proteinExistence type="predicted"/>
<sequence>MESNNLKNQIAEKPAVKALEAHIGPMPTRRNNALACDTPVLTQDGWKKHGALQVGDSVYTPKGLSRVIATKHYSDSQCMKVVFRGNQEIVCSSGHLWRALKWNSARLKGEKRIGWESKISKTSDLMSSYKNPYIPVTGFSEMPMVDLPIEPYTLGAWLGDGDNSCGRVCGPDNEVFESIRKDGYELSDSHCPSRAPFQTRTVYNLVKDLRKQNLLHNKHIPPIYFTSSVKQRLALLQGLMDTDGNMSKTYGNGATFVQKGERLSLDVLALANSLGFRAGICKTKLAHYISFSISSIDLVPFRVQRKIDNIKKLKSQKQSKNWYVQSVEEQETVPTNAIRIQDPDGIYLVGHALIQTCSDQSISLPKVDTVLKTG</sequence>
<comment type="caution">
    <text evidence="2">The sequence shown here is derived from an EMBL/GenBank/DDBJ whole genome shotgun (WGS) entry which is preliminary data.</text>
</comment>
<dbReference type="Gene3D" id="3.10.28.10">
    <property type="entry name" value="Homing endonucleases"/>
    <property type="match status" value="1"/>
</dbReference>